<dbReference type="SMART" id="SM00552">
    <property type="entry name" value="ADEAMc"/>
    <property type="match status" value="1"/>
</dbReference>
<feature type="domain" description="A to I editase" evidence="1">
    <location>
        <begin position="84"/>
        <end position="391"/>
    </location>
</feature>
<dbReference type="PROSITE" id="PS50141">
    <property type="entry name" value="A_DEAMIN_EDITASE"/>
    <property type="match status" value="1"/>
</dbReference>
<evidence type="ECO:0000313" key="3">
    <source>
        <dbReference type="Proteomes" id="UP000694569"/>
    </source>
</evidence>
<dbReference type="Ensembl" id="ENSLLET00000035136.1">
    <property type="protein sequence ID" value="ENSLLEP00000033850.1"/>
    <property type="gene ID" value="ENSLLEG00000021416.1"/>
</dbReference>
<protein>
    <recommendedName>
        <fullName evidence="1">A to I editase domain-containing protein</fullName>
    </recommendedName>
</protein>
<name>A0A8C5Q9V6_9ANUR</name>
<dbReference type="GO" id="GO:0005737">
    <property type="term" value="C:cytoplasm"/>
    <property type="evidence" value="ECO:0007669"/>
    <property type="project" value="TreeGrafter"/>
</dbReference>
<accession>A0A8C5Q9V6</accession>
<dbReference type="AlphaFoldDB" id="A0A8C5Q9V6"/>
<reference evidence="2" key="1">
    <citation type="submission" date="2025-08" db="UniProtKB">
        <authorList>
            <consortium name="Ensembl"/>
        </authorList>
    </citation>
    <scope>IDENTIFICATION</scope>
</reference>
<organism evidence="2 3">
    <name type="scientific">Leptobrachium leishanense</name>
    <name type="common">Leishan spiny toad</name>
    <dbReference type="NCBI Taxonomy" id="445787"/>
    <lineage>
        <taxon>Eukaryota</taxon>
        <taxon>Metazoa</taxon>
        <taxon>Chordata</taxon>
        <taxon>Craniata</taxon>
        <taxon>Vertebrata</taxon>
        <taxon>Euteleostomi</taxon>
        <taxon>Amphibia</taxon>
        <taxon>Batrachia</taxon>
        <taxon>Anura</taxon>
        <taxon>Pelobatoidea</taxon>
        <taxon>Megophryidae</taxon>
        <taxon>Leptobrachium</taxon>
    </lineage>
</organism>
<evidence type="ECO:0000313" key="2">
    <source>
        <dbReference type="Ensembl" id="ENSLLEP00000033850.1"/>
    </source>
</evidence>
<dbReference type="InterPro" id="IPR002466">
    <property type="entry name" value="A_deamin"/>
</dbReference>
<dbReference type="PANTHER" id="PTHR10910:SF106">
    <property type="entry name" value="ADENOSINE DEAMINASE DOMAIN-CONTAINING PROTEIN 2"/>
    <property type="match status" value="1"/>
</dbReference>
<dbReference type="GeneTree" id="ENSGT00940000156842"/>
<dbReference type="GO" id="GO:0005730">
    <property type="term" value="C:nucleolus"/>
    <property type="evidence" value="ECO:0007669"/>
    <property type="project" value="TreeGrafter"/>
</dbReference>
<dbReference type="GO" id="GO:0008251">
    <property type="term" value="F:tRNA-specific adenosine deaminase activity"/>
    <property type="evidence" value="ECO:0007669"/>
    <property type="project" value="TreeGrafter"/>
</dbReference>
<keyword evidence="3" id="KW-1185">Reference proteome</keyword>
<dbReference type="PANTHER" id="PTHR10910">
    <property type="entry name" value="EUKARYOTE SPECIFIC DSRNA BINDING PROTEIN"/>
    <property type="match status" value="1"/>
</dbReference>
<dbReference type="OrthoDB" id="10268011at2759"/>
<dbReference type="Proteomes" id="UP000694569">
    <property type="component" value="Unplaced"/>
</dbReference>
<dbReference type="GO" id="GO:0003726">
    <property type="term" value="F:double-stranded RNA adenosine deaminase activity"/>
    <property type="evidence" value="ECO:0007669"/>
    <property type="project" value="TreeGrafter"/>
</dbReference>
<sequence>MEAESGRMLGSDEARYAHILAVNNEETKVQDAPITHGQRCAALAIETFNALSDAKYSSHKGNMAAFIVEREVMDAKSERYEIVALGTGTTCYQGWQEYHGLVLHDSHALAVARRALIRFLYKQLYLYYNKHPSARERSIFILSEKNQLLVLKPGIYLHLYISGLPEGPAQGWQSWLGKSQYISLCVHAKGSLVRVSDCPPSVLASRVCCMSAFDKLMRWSVTGIQGALLSQSIEPVYISSIVPGCSEQDSNSLVQAVKKYLQPFWDLHFFPPKTVRSPYVFLGPPVYTNPSPLAHSLHSLNWCQGDQNIEVVDGTSGKRAESFVDASECPPSRLCKAAMLTYHCNLKKISGNQSGPSSYYQTKALSSQYQHMKSQFYSYLSERVHEAWPRKLCVDRFVAASGKDSDLELLLSFCCDLN</sequence>
<dbReference type="Pfam" id="PF02137">
    <property type="entry name" value="A_deamin"/>
    <property type="match status" value="1"/>
</dbReference>
<dbReference type="GO" id="GO:0006396">
    <property type="term" value="P:RNA processing"/>
    <property type="evidence" value="ECO:0007669"/>
    <property type="project" value="InterPro"/>
</dbReference>
<proteinExistence type="predicted"/>
<dbReference type="GO" id="GO:0006382">
    <property type="term" value="P:adenosine to inosine editing"/>
    <property type="evidence" value="ECO:0007669"/>
    <property type="project" value="TreeGrafter"/>
</dbReference>
<reference evidence="2" key="2">
    <citation type="submission" date="2025-09" db="UniProtKB">
        <authorList>
            <consortium name="Ensembl"/>
        </authorList>
    </citation>
    <scope>IDENTIFICATION</scope>
</reference>
<dbReference type="GO" id="GO:0003725">
    <property type="term" value="F:double-stranded RNA binding"/>
    <property type="evidence" value="ECO:0007669"/>
    <property type="project" value="TreeGrafter"/>
</dbReference>
<evidence type="ECO:0000259" key="1">
    <source>
        <dbReference type="PROSITE" id="PS50141"/>
    </source>
</evidence>